<evidence type="ECO:0000256" key="1">
    <source>
        <dbReference type="ARBA" id="ARBA00001917"/>
    </source>
</evidence>
<dbReference type="RefSeq" id="WP_083517451.1">
    <property type="nucleotide sequence ID" value="NZ_CP014226.1"/>
</dbReference>
<dbReference type="AlphaFoldDB" id="A0A0X8HD31"/>
<dbReference type="InterPro" id="IPR024036">
    <property type="entry name" value="tRNA-dHydroUridine_Synthase_C"/>
</dbReference>
<dbReference type="InterPro" id="IPR035587">
    <property type="entry name" value="DUS-like_FMN-bd"/>
</dbReference>
<evidence type="ECO:0000256" key="10">
    <source>
        <dbReference type="ARBA" id="ARBA00048205"/>
    </source>
</evidence>
<dbReference type="PANTHER" id="PTHR45846:SF1">
    <property type="entry name" value="TRNA-DIHYDROURIDINE(47) SYNTHASE [NAD(P)(+)]-LIKE"/>
    <property type="match status" value="1"/>
</dbReference>
<feature type="binding site" evidence="12 15">
    <location>
        <position position="146"/>
    </location>
    <ligand>
        <name>FMN</name>
        <dbReference type="ChEBI" id="CHEBI:58210"/>
    </ligand>
</feature>
<dbReference type="InterPro" id="IPR018517">
    <property type="entry name" value="tRNA_hU_synthase_CS"/>
</dbReference>
<feature type="binding site" evidence="12 15">
    <location>
        <begin position="231"/>
        <end position="232"/>
    </location>
    <ligand>
        <name>FMN</name>
        <dbReference type="ChEBI" id="CHEBI:58210"/>
    </ligand>
</feature>
<dbReference type="GO" id="GO:0050660">
    <property type="term" value="F:flavin adenine dinucleotide binding"/>
    <property type="evidence" value="ECO:0007669"/>
    <property type="project" value="InterPro"/>
</dbReference>
<dbReference type="STRING" id="507626.LOKO_01217"/>
<dbReference type="OrthoDB" id="9764501at2"/>
<evidence type="ECO:0000256" key="2">
    <source>
        <dbReference type="ARBA" id="ARBA00002790"/>
    </source>
</evidence>
<dbReference type="InterPro" id="IPR004652">
    <property type="entry name" value="DusB-like"/>
</dbReference>
<evidence type="ECO:0000256" key="7">
    <source>
        <dbReference type="ARBA" id="ARBA00022857"/>
    </source>
</evidence>
<dbReference type="PROSITE" id="PS01136">
    <property type="entry name" value="UPF0034"/>
    <property type="match status" value="1"/>
</dbReference>
<name>A0A0X8HD31_9GAMM</name>
<comment type="function">
    <text evidence="2 12 13">Catalyzes the synthesis of 5,6-dihydrouridine (D), a modified base found in the D-loop of most tRNAs, via the reduction of the C5-C6 double bond in target uridines.</text>
</comment>
<dbReference type="Gene3D" id="3.20.20.70">
    <property type="entry name" value="Aldolase class I"/>
    <property type="match status" value="1"/>
</dbReference>
<dbReference type="GO" id="GO:0017150">
    <property type="term" value="F:tRNA dihydrouridine synthase activity"/>
    <property type="evidence" value="ECO:0007669"/>
    <property type="project" value="UniProtKB-UniRule"/>
</dbReference>
<evidence type="ECO:0000313" key="17">
    <source>
        <dbReference type="EMBL" id="AMD00290.1"/>
    </source>
</evidence>
<evidence type="ECO:0000256" key="15">
    <source>
        <dbReference type="PIRSR" id="PIRSR006621-2"/>
    </source>
</evidence>
<comment type="similarity">
    <text evidence="12">Belongs to the Dus family. DusB subfamily.</text>
</comment>
<dbReference type="InterPro" id="IPR032887">
    <property type="entry name" value="DusB"/>
</dbReference>
<keyword evidence="7 12" id="KW-0521">NADP</keyword>
<comment type="catalytic activity">
    <reaction evidence="10 12">
        <text>a 5,6-dihydrouridine in tRNA + NADP(+) = a uridine in tRNA + NADPH + H(+)</text>
        <dbReference type="Rhea" id="RHEA:23624"/>
        <dbReference type="Rhea" id="RHEA-COMP:13339"/>
        <dbReference type="Rhea" id="RHEA-COMP:13887"/>
        <dbReference type="ChEBI" id="CHEBI:15378"/>
        <dbReference type="ChEBI" id="CHEBI:57783"/>
        <dbReference type="ChEBI" id="CHEBI:58349"/>
        <dbReference type="ChEBI" id="CHEBI:65315"/>
        <dbReference type="ChEBI" id="CHEBI:74443"/>
    </reaction>
</comment>
<sequence length="347" mass="37700">MPDSRPLPQIGRHRLPNRVVLAPMAGVTDRPFRQLCRRLGAGLVVGEMVTSDPSLWHTRKSRQRMDHRGEPGPRTVQIAGGDAAMLAEAARLNAAQGAEIIDINMGCPAKKVCNKAAGSALLRDEALVAEILEAVVAAVDVPVTLKIRTGWCADSNNGLRVARLAESAGIQALAVHGRHRQQRYSGQAEYNTIADIKSRVNIPVFANGDIDSPEKAAFVLDYTGADAVMVGRGAQGNPWIFREIDHYLRHGQALPPPTERERADVLLDHLSALHAFYGETMGVRIARKHLGWYLASDHRLGEGRQRELRAAFNVLQHPAEQYDFIDDLFCPGSGPASSRAANGISAA</sequence>
<reference evidence="17 18" key="1">
    <citation type="journal article" date="2016" name="Genome Announc.">
        <title>Draft Genome Sequence of 'Halomonas chromatireducens' Strain AGD 8-3, a Haloalkaliphilic Chromate- and Selenite-Reducing Gammaproteobacterium.</title>
        <authorList>
            <person name="Sharko F.S."/>
            <person name="Shapovalova A.A."/>
            <person name="Tsygankova S.V."/>
            <person name="Komova A.V."/>
            <person name="Boulygina E.S."/>
            <person name="Teslyuk A.B."/>
            <person name="Gotovtsev P.M."/>
            <person name="Namsaraev Z.B."/>
            <person name="Khijniak T.V."/>
            <person name="Nedoluzhko A.V."/>
            <person name="Vasilov R.G."/>
        </authorList>
    </citation>
    <scope>NUCLEOTIDE SEQUENCE [LARGE SCALE GENOMIC DNA]</scope>
    <source>
        <strain evidence="17 18">AGD 8-3</strain>
    </source>
</reference>
<accession>A0A0X8HD31</accession>
<evidence type="ECO:0000256" key="9">
    <source>
        <dbReference type="ARBA" id="ARBA00023002"/>
    </source>
</evidence>
<keyword evidence="15" id="KW-0547">Nucleotide-binding</keyword>
<keyword evidence="3 12" id="KW-0820">tRNA-binding</keyword>
<keyword evidence="5 12" id="KW-0288">FMN</keyword>
<evidence type="ECO:0000256" key="6">
    <source>
        <dbReference type="ARBA" id="ARBA00022694"/>
    </source>
</evidence>
<feature type="binding site" evidence="12 15">
    <location>
        <begin position="23"/>
        <end position="25"/>
    </location>
    <ligand>
        <name>FMN</name>
        <dbReference type="ChEBI" id="CHEBI:58210"/>
    </ligand>
</feature>
<feature type="binding site" evidence="12">
    <location>
        <begin position="207"/>
        <end position="209"/>
    </location>
    <ligand>
        <name>FMN</name>
        <dbReference type="ChEBI" id="CHEBI:58210"/>
    </ligand>
</feature>
<evidence type="ECO:0000313" key="18">
    <source>
        <dbReference type="Proteomes" id="UP000063387"/>
    </source>
</evidence>
<dbReference type="GO" id="GO:0010181">
    <property type="term" value="F:FMN binding"/>
    <property type="evidence" value="ECO:0007669"/>
    <property type="project" value="UniProtKB-UniRule"/>
</dbReference>
<organism evidence="17 18">
    <name type="scientific">Halomonas chromatireducens</name>
    <dbReference type="NCBI Taxonomy" id="507626"/>
    <lineage>
        <taxon>Bacteria</taxon>
        <taxon>Pseudomonadati</taxon>
        <taxon>Pseudomonadota</taxon>
        <taxon>Gammaproteobacteria</taxon>
        <taxon>Oceanospirillales</taxon>
        <taxon>Halomonadaceae</taxon>
        <taxon>Halomonas</taxon>
    </lineage>
</organism>
<dbReference type="InterPro" id="IPR001269">
    <property type="entry name" value="DUS_fam"/>
</dbReference>
<proteinExistence type="inferred from homology"/>
<dbReference type="HAMAP" id="MF_02042">
    <property type="entry name" value="DusB_subfam"/>
    <property type="match status" value="1"/>
</dbReference>
<dbReference type="PIRSF" id="PIRSF006621">
    <property type="entry name" value="Dus"/>
    <property type="match status" value="1"/>
</dbReference>
<dbReference type="InterPro" id="IPR013785">
    <property type="entry name" value="Aldolase_TIM"/>
</dbReference>
<dbReference type="GO" id="GO:0000049">
    <property type="term" value="F:tRNA binding"/>
    <property type="evidence" value="ECO:0007669"/>
    <property type="project" value="UniProtKB-UniRule"/>
</dbReference>
<evidence type="ECO:0000259" key="16">
    <source>
        <dbReference type="Pfam" id="PF01207"/>
    </source>
</evidence>
<feature type="binding site" evidence="12 15">
    <location>
        <position position="77"/>
    </location>
    <ligand>
        <name>FMN</name>
        <dbReference type="ChEBI" id="CHEBI:58210"/>
    </ligand>
</feature>
<dbReference type="EMBL" id="CP014226">
    <property type="protein sequence ID" value="AMD00290.1"/>
    <property type="molecule type" value="Genomic_DNA"/>
</dbReference>
<feature type="binding site" evidence="15">
    <location>
        <position position="176"/>
    </location>
    <ligand>
        <name>FMN</name>
        <dbReference type="ChEBI" id="CHEBI:58210"/>
    </ligand>
</feature>
<protein>
    <recommendedName>
        <fullName evidence="12">tRNA-dihydrouridine synthase B</fullName>
        <ecNumber evidence="12">1.3.1.-</ecNumber>
    </recommendedName>
</protein>
<keyword evidence="9 12" id="KW-0560">Oxidoreductase</keyword>
<dbReference type="Pfam" id="PF01207">
    <property type="entry name" value="Dus"/>
    <property type="match status" value="1"/>
</dbReference>
<dbReference type="CDD" id="cd02801">
    <property type="entry name" value="DUS_like_FMN"/>
    <property type="match status" value="1"/>
</dbReference>
<evidence type="ECO:0000256" key="13">
    <source>
        <dbReference type="PIRNR" id="PIRNR006621"/>
    </source>
</evidence>
<dbReference type="KEGG" id="hco:LOKO_01217"/>
<keyword evidence="4 12" id="KW-0285">Flavoprotein</keyword>
<keyword evidence="6 12" id="KW-0819">tRNA processing</keyword>
<evidence type="ECO:0000256" key="11">
    <source>
        <dbReference type="ARBA" id="ARBA00048802"/>
    </source>
</evidence>
<evidence type="ECO:0000256" key="5">
    <source>
        <dbReference type="ARBA" id="ARBA00022643"/>
    </source>
</evidence>
<dbReference type="NCBIfam" id="TIGR00737">
    <property type="entry name" value="nifR3_yhdG"/>
    <property type="match status" value="1"/>
</dbReference>
<keyword evidence="18" id="KW-1185">Reference proteome</keyword>
<comment type="catalytic activity">
    <reaction evidence="11 12">
        <text>a 5,6-dihydrouridine in tRNA + NAD(+) = a uridine in tRNA + NADH + H(+)</text>
        <dbReference type="Rhea" id="RHEA:54452"/>
        <dbReference type="Rhea" id="RHEA-COMP:13339"/>
        <dbReference type="Rhea" id="RHEA-COMP:13887"/>
        <dbReference type="ChEBI" id="CHEBI:15378"/>
        <dbReference type="ChEBI" id="CHEBI:57540"/>
        <dbReference type="ChEBI" id="CHEBI:57945"/>
        <dbReference type="ChEBI" id="CHEBI:65315"/>
        <dbReference type="ChEBI" id="CHEBI:74443"/>
    </reaction>
</comment>
<dbReference type="SUPFAM" id="SSF51395">
    <property type="entry name" value="FMN-linked oxidoreductases"/>
    <property type="match status" value="1"/>
</dbReference>
<evidence type="ECO:0000256" key="8">
    <source>
        <dbReference type="ARBA" id="ARBA00022884"/>
    </source>
</evidence>
<keyword evidence="8 12" id="KW-0694">RNA-binding</keyword>
<evidence type="ECO:0000256" key="14">
    <source>
        <dbReference type="PIRSR" id="PIRSR006621-1"/>
    </source>
</evidence>
<dbReference type="EC" id="1.3.1.-" evidence="12"/>
<comment type="similarity">
    <text evidence="13">Belongs to the dus family.</text>
</comment>
<dbReference type="Proteomes" id="UP000063387">
    <property type="component" value="Chromosome"/>
</dbReference>
<reference evidence="17 18" key="2">
    <citation type="submission" date="2016-02" db="EMBL/GenBank/DDBJ databases">
        <authorList>
            <person name="Wen L."/>
            <person name="He K."/>
            <person name="Yang H."/>
        </authorList>
    </citation>
    <scope>NUCLEOTIDE SEQUENCE [LARGE SCALE GENOMIC DNA]</scope>
    <source>
        <strain evidence="17 18">AGD 8-3</strain>
    </source>
</reference>
<dbReference type="PATRIC" id="fig|507626.3.peg.1205"/>
<evidence type="ECO:0000256" key="3">
    <source>
        <dbReference type="ARBA" id="ARBA00022555"/>
    </source>
</evidence>
<dbReference type="PANTHER" id="PTHR45846">
    <property type="entry name" value="TRNA-DIHYDROURIDINE(47) SYNTHASE [NAD(P)(+)]-LIKE"/>
    <property type="match status" value="1"/>
</dbReference>
<comment type="cofactor">
    <cofactor evidence="1 12 13 15">
        <name>FMN</name>
        <dbReference type="ChEBI" id="CHEBI:58210"/>
    </cofactor>
</comment>
<feature type="domain" description="DUS-like FMN-binding" evidence="16">
    <location>
        <begin position="21"/>
        <end position="325"/>
    </location>
</feature>
<gene>
    <name evidence="17" type="primary">dusC_1</name>
    <name evidence="12" type="synonym">dusB</name>
    <name evidence="17" type="ORF">LOKO_01217</name>
</gene>
<evidence type="ECO:0000256" key="4">
    <source>
        <dbReference type="ARBA" id="ARBA00022630"/>
    </source>
</evidence>
<dbReference type="Gene3D" id="1.10.1200.80">
    <property type="entry name" value="Putative flavin oxidoreducatase, domain 2"/>
    <property type="match status" value="1"/>
</dbReference>
<evidence type="ECO:0000256" key="12">
    <source>
        <dbReference type="HAMAP-Rule" id="MF_02042"/>
    </source>
</evidence>
<feature type="active site" description="Proton donor" evidence="12 14">
    <location>
        <position position="107"/>
    </location>
</feature>